<evidence type="ECO:0000313" key="2">
    <source>
        <dbReference type="Proteomes" id="UP001230933"/>
    </source>
</evidence>
<dbReference type="EMBL" id="CP124545">
    <property type="protein sequence ID" value="WMN01712.1"/>
    <property type="molecule type" value="Genomic_DNA"/>
</dbReference>
<dbReference type="Pfam" id="PF11662">
    <property type="entry name" value="DUF3263"/>
    <property type="match status" value="1"/>
</dbReference>
<gene>
    <name evidence="1" type="ORF">QIE55_30840</name>
</gene>
<proteinExistence type="predicted"/>
<dbReference type="InterPro" id="IPR021678">
    <property type="entry name" value="DUF3263"/>
</dbReference>
<sequence>MNDNRKELLAHALRWAPYGGGTEDILPLFGLSISEYHRRLSALLETSHSASIDPQTVTHLRDQCRKYLLVRTR</sequence>
<dbReference type="Proteomes" id="UP001230933">
    <property type="component" value="Chromosome"/>
</dbReference>
<dbReference type="AlphaFoldDB" id="A0AAX3ZZP1"/>
<name>A0AAX3ZZP1_RHOER</name>
<protein>
    <submittedName>
        <fullName evidence="1">DUF3263 domain-containing protein</fullName>
    </submittedName>
</protein>
<reference evidence="1" key="1">
    <citation type="submission" date="2023-08" db="EMBL/GenBank/DDBJ databases">
        <title>Isolation and Characterization of Rhodococcus erythropolis MGMM8.</title>
        <authorList>
            <person name="Diabankana R.G.C."/>
            <person name="Afordoanyi D.M."/>
            <person name="Validov S.Z."/>
        </authorList>
    </citation>
    <scope>NUCLEOTIDE SEQUENCE</scope>
    <source>
        <strain evidence="1">MGMM8</strain>
    </source>
</reference>
<evidence type="ECO:0000313" key="1">
    <source>
        <dbReference type="EMBL" id="WMN01712.1"/>
    </source>
</evidence>
<accession>A0AAX3ZZP1</accession>
<dbReference type="RefSeq" id="WP_308370647.1">
    <property type="nucleotide sequence ID" value="NZ_CP124545.1"/>
</dbReference>
<organism evidence="1 2">
    <name type="scientific">Rhodococcus erythropolis</name>
    <name type="common">Arthrobacter picolinophilus</name>
    <dbReference type="NCBI Taxonomy" id="1833"/>
    <lineage>
        <taxon>Bacteria</taxon>
        <taxon>Bacillati</taxon>
        <taxon>Actinomycetota</taxon>
        <taxon>Actinomycetes</taxon>
        <taxon>Mycobacteriales</taxon>
        <taxon>Nocardiaceae</taxon>
        <taxon>Rhodococcus</taxon>
        <taxon>Rhodococcus erythropolis group</taxon>
    </lineage>
</organism>